<protein>
    <submittedName>
        <fullName evidence="2">S41 family peptidase</fullName>
    </submittedName>
</protein>
<gene>
    <name evidence="2" type="ORF">KCG49_15925</name>
</gene>
<evidence type="ECO:0000313" key="3">
    <source>
        <dbReference type="Proteomes" id="UP001138894"/>
    </source>
</evidence>
<dbReference type="InterPro" id="IPR028204">
    <property type="entry name" value="Tricorn_C1"/>
</dbReference>
<dbReference type="GO" id="GO:0008236">
    <property type="term" value="F:serine-type peptidase activity"/>
    <property type="evidence" value="ECO:0007669"/>
    <property type="project" value="InterPro"/>
</dbReference>
<dbReference type="AlphaFoldDB" id="A0A9X1FAN9"/>
<evidence type="ECO:0000259" key="1">
    <source>
        <dbReference type="SMART" id="SM00245"/>
    </source>
</evidence>
<name>A0A9X1FAN9_9FLAO</name>
<sequence length="459" mass="53128">MKLKNWSFLLIILLVFYSSYGQKQEIDNQLYGTWNSIGYGQQLKISKKHATLYDTYESVCNLNTKLPVAYLEEFYNLTKLTKDSLQLEVGFTKYNFIRSQEAKPCTKNKNNPLSNFDALWQTFNENYAFFDLRTIDWKYIKRKYRKQLSKKSTDFELYKVLNEMISELNDGHASIEIPESLESQIDENNKDSDDLRKKVIYAINQKYITEHKTYNKGLINWGLVNDNVSYIQFNDFEDLANYNISNDLTTEQFADEYWEKADESVNYTKDVLVSFKEQMEIIYDDIKNTKSCIIDVRFNGGGFDQVGLEILSYFTNNKIMAFSKKARSGNGFTESQNIYIGPNGKNYKGSLYILTSPQTASASEIFVLASQSIENVITIGSNTEGILSDVLSKRLPNGWEYGLSNEVYLSVNGISYEKIGIPTNYDLDYVRDTKEFYNSLLLELKTKDRAIEKVIELSE</sequence>
<feature type="domain" description="Tail specific protease" evidence="1">
    <location>
        <begin position="241"/>
        <end position="428"/>
    </location>
</feature>
<dbReference type="GO" id="GO:0006508">
    <property type="term" value="P:proteolysis"/>
    <property type="evidence" value="ECO:0007669"/>
    <property type="project" value="InterPro"/>
</dbReference>
<evidence type="ECO:0000313" key="2">
    <source>
        <dbReference type="EMBL" id="MBV7270677.1"/>
    </source>
</evidence>
<reference evidence="2" key="1">
    <citation type="submission" date="2021-04" db="EMBL/GenBank/DDBJ databases">
        <authorList>
            <person name="Pira H."/>
            <person name="Risdian C."/>
            <person name="Wink J."/>
        </authorList>
    </citation>
    <scope>NUCLEOTIDE SEQUENCE</scope>
    <source>
        <strain evidence="2">WHY3</strain>
    </source>
</reference>
<keyword evidence="3" id="KW-1185">Reference proteome</keyword>
<dbReference type="Pfam" id="PF03572">
    <property type="entry name" value="Peptidase_S41"/>
    <property type="match status" value="1"/>
</dbReference>
<proteinExistence type="predicted"/>
<accession>A0A9X1FAN9</accession>
<dbReference type="EMBL" id="JAGSPD010000022">
    <property type="protein sequence ID" value="MBV7270677.1"/>
    <property type="molecule type" value="Genomic_DNA"/>
</dbReference>
<dbReference type="RefSeq" id="WP_218547926.1">
    <property type="nucleotide sequence ID" value="NZ_JAGSPD010000022.1"/>
</dbReference>
<dbReference type="CDD" id="cd07563">
    <property type="entry name" value="Peptidase_S41_IRBP"/>
    <property type="match status" value="1"/>
</dbReference>
<comment type="caution">
    <text evidence="2">The sequence shown here is derived from an EMBL/GenBank/DDBJ whole genome shotgun (WGS) entry which is preliminary data.</text>
</comment>
<dbReference type="Proteomes" id="UP001138894">
    <property type="component" value="Unassembled WGS sequence"/>
</dbReference>
<dbReference type="InterPro" id="IPR005151">
    <property type="entry name" value="Tail-specific_protease"/>
</dbReference>
<dbReference type="PANTHER" id="PTHR11261">
    <property type="entry name" value="INTERPHOTORECEPTOR RETINOID-BINDING PROTEIN"/>
    <property type="match status" value="1"/>
</dbReference>
<organism evidence="2 3">
    <name type="scientific">Winogradskyella luteola</name>
    <dbReference type="NCBI Taxonomy" id="2828330"/>
    <lineage>
        <taxon>Bacteria</taxon>
        <taxon>Pseudomonadati</taxon>
        <taxon>Bacteroidota</taxon>
        <taxon>Flavobacteriia</taxon>
        <taxon>Flavobacteriales</taxon>
        <taxon>Flavobacteriaceae</taxon>
        <taxon>Winogradskyella</taxon>
    </lineage>
</organism>
<dbReference type="Pfam" id="PF14684">
    <property type="entry name" value="Tricorn_C1"/>
    <property type="match status" value="1"/>
</dbReference>
<dbReference type="PANTHER" id="PTHR11261:SF3">
    <property type="entry name" value="RETINOL-BINDING PROTEIN 3"/>
    <property type="match status" value="1"/>
</dbReference>
<dbReference type="SMART" id="SM00245">
    <property type="entry name" value="TSPc"/>
    <property type="match status" value="1"/>
</dbReference>